<evidence type="ECO:0000256" key="4">
    <source>
        <dbReference type="ARBA" id="ARBA00022692"/>
    </source>
</evidence>
<keyword evidence="4" id="KW-0812">Transmembrane</keyword>
<evidence type="ECO:0000259" key="10">
    <source>
        <dbReference type="Pfam" id="PF10099"/>
    </source>
</evidence>
<dbReference type="InterPro" id="IPR051474">
    <property type="entry name" value="Anti-sigma-K/W_factor"/>
</dbReference>
<evidence type="ECO:0000256" key="8">
    <source>
        <dbReference type="ARBA" id="ARBA00030803"/>
    </source>
</evidence>
<evidence type="ECO:0000256" key="9">
    <source>
        <dbReference type="SAM" id="Coils"/>
    </source>
</evidence>
<protein>
    <recommendedName>
        <fullName evidence="8">Regulator of SigK</fullName>
    </recommendedName>
    <alternativeName>
        <fullName evidence="7">Sigma-K anti-sigma factor RskA</fullName>
    </alternativeName>
</protein>
<comment type="caution">
    <text evidence="11">The sequence shown here is derived from an EMBL/GenBank/DDBJ whole genome shotgun (WGS) entry which is preliminary data.</text>
</comment>
<evidence type="ECO:0000256" key="7">
    <source>
        <dbReference type="ARBA" id="ARBA00029829"/>
    </source>
</evidence>
<name>A0ABT9CDG4_9BACL</name>
<dbReference type="PANTHER" id="PTHR37461:SF1">
    <property type="entry name" value="ANTI-SIGMA-K FACTOR RSKA"/>
    <property type="match status" value="1"/>
</dbReference>
<sequence>MTDVQEELAALYVLDALDGDEKEEFEKLLEQSEEARRLVAELREVTELLPFAAEEASPPAGMKGRVLGSILGERTELQSSSVTEAPLPVQMPAAQHQPAPAGETARTVPVSRGSRGWRWLSAGLAAAAILLGVYTVQLNERVGNLQEQADAAARQAAGLESRLAAAQQPAGTARMGEAVKLSPAAEDVVAQGLATIVIDSKGTHLVVQAENLPKLQGTEAYQVWLIKGDAKQSAGTFESNQGSGALYYTFEPNGYDTVAITLEPDDKGTQPRGKLILAAPVNKI</sequence>
<feature type="coiled-coil region" evidence="9">
    <location>
        <begin position="135"/>
        <end position="162"/>
    </location>
</feature>
<gene>
    <name evidence="11" type="ORF">Q5741_09645</name>
</gene>
<keyword evidence="3" id="KW-1003">Cell membrane</keyword>
<evidence type="ECO:0000256" key="6">
    <source>
        <dbReference type="ARBA" id="ARBA00023136"/>
    </source>
</evidence>
<dbReference type="EMBL" id="JAUQTB010000004">
    <property type="protein sequence ID" value="MDO7906684.1"/>
    <property type="molecule type" value="Genomic_DNA"/>
</dbReference>
<dbReference type="Gene3D" id="1.10.10.1320">
    <property type="entry name" value="Anti-sigma factor, zinc-finger domain"/>
    <property type="match status" value="1"/>
</dbReference>
<feature type="domain" description="Anti-sigma K factor RskA C-terminal" evidence="10">
    <location>
        <begin position="123"/>
        <end position="272"/>
    </location>
</feature>
<evidence type="ECO:0000256" key="1">
    <source>
        <dbReference type="ARBA" id="ARBA00004167"/>
    </source>
</evidence>
<evidence type="ECO:0000256" key="5">
    <source>
        <dbReference type="ARBA" id="ARBA00022989"/>
    </source>
</evidence>
<evidence type="ECO:0000256" key="3">
    <source>
        <dbReference type="ARBA" id="ARBA00022475"/>
    </source>
</evidence>
<evidence type="ECO:0000313" key="11">
    <source>
        <dbReference type="EMBL" id="MDO7906684.1"/>
    </source>
</evidence>
<keyword evidence="9" id="KW-0175">Coiled coil</keyword>
<keyword evidence="6" id="KW-0472">Membrane</keyword>
<dbReference type="Pfam" id="PF10099">
    <property type="entry name" value="RskA_C"/>
    <property type="match status" value="1"/>
</dbReference>
<dbReference type="PANTHER" id="PTHR37461">
    <property type="entry name" value="ANTI-SIGMA-K FACTOR RSKA"/>
    <property type="match status" value="1"/>
</dbReference>
<keyword evidence="12" id="KW-1185">Reference proteome</keyword>
<reference evidence="11 12" key="1">
    <citation type="submission" date="2023-07" db="EMBL/GenBank/DDBJ databases">
        <title>Paenibacillus sp. JX-17 nov. isolated from soil.</title>
        <authorList>
            <person name="Wan Y."/>
            <person name="Liu B."/>
        </authorList>
    </citation>
    <scope>NUCLEOTIDE SEQUENCE [LARGE SCALE GENOMIC DNA]</scope>
    <source>
        <strain evidence="11 12">JX-17</strain>
    </source>
</reference>
<proteinExistence type="predicted"/>
<dbReference type="InterPro" id="IPR018764">
    <property type="entry name" value="RskA_C"/>
</dbReference>
<comment type="subcellular location">
    <subcellularLocation>
        <location evidence="2">Cell membrane</location>
    </subcellularLocation>
    <subcellularLocation>
        <location evidence="1">Membrane</location>
        <topology evidence="1">Single-pass membrane protein</topology>
    </subcellularLocation>
</comment>
<dbReference type="RefSeq" id="WP_305023885.1">
    <property type="nucleotide sequence ID" value="NZ_JAUQTB010000004.1"/>
</dbReference>
<organism evidence="11 12">
    <name type="scientific">Paenibacillus lacisoli</name>
    <dbReference type="NCBI Taxonomy" id="3064525"/>
    <lineage>
        <taxon>Bacteria</taxon>
        <taxon>Bacillati</taxon>
        <taxon>Bacillota</taxon>
        <taxon>Bacilli</taxon>
        <taxon>Bacillales</taxon>
        <taxon>Paenibacillaceae</taxon>
        <taxon>Paenibacillus</taxon>
    </lineage>
</organism>
<evidence type="ECO:0000256" key="2">
    <source>
        <dbReference type="ARBA" id="ARBA00004236"/>
    </source>
</evidence>
<dbReference type="Proteomes" id="UP001240171">
    <property type="component" value="Unassembled WGS sequence"/>
</dbReference>
<keyword evidence="5" id="KW-1133">Transmembrane helix</keyword>
<accession>A0ABT9CDG4</accession>
<dbReference type="InterPro" id="IPR041916">
    <property type="entry name" value="Anti_sigma_zinc_sf"/>
</dbReference>
<evidence type="ECO:0000313" key="12">
    <source>
        <dbReference type="Proteomes" id="UP001240171"/>
    </source>
</evidence>